<evidence type="ECO:0000313" key="2">
    <source>
        <dbReference type="EMBL" id="KAG5598250.1"/>
    </source>
</evidence>
<protein>
    <submittedName>
        <fullName evidence="2">Uncharacterized protein</fullName>
    </submittedName>
</protein>
<feature type="compositionally biased region" description="Basic residues" evidence="1">
    <location>
        <begin position="35"/>
        <end position="54"/>
    </location>
</feature>
<feature type="compositionally biased region" description="Basic residues" evidence="1">
    <location>
        <begin position="104"/>
        <end position="130"/>
    </location>
</feature>
<accession>A0A9J5YDG2</accession>
<keyword evidence="3" id="KW-1185">Reference proteome</keyword>
<dbReference type="Proteomes" id="UP000824120">
    <property type="component" value="Chromosome 6"/>
</dbReference>
<evidence type="ECO:0000256" key="1">
    <source>
        <dbReference type="SAM" id="MobiDB-lite"/>
    </source>
</evidence>
<name>A0A9J5YDG2_SOLCO</name>
<reference evidence="2 3" key="1">
    <citation type="submission" date="2020-09" db="EMBL/GenBank/DDBJ databases">
        <title>De no assembly of potato wild relative species, Solanum commersonii.</title>
        <authorList>
            <person name="Cho K."/>
        </authorList>
    </citation>
    <scope>NUCLEOTIDE SEQUENCE [LARGE SCALE GENOMIC DNA]</scope>
    <source>
        <strain evidence="2">LZ3.2</strain>
        <tissue evidence="2">Leaf</tissue>
    </source>
</reference>
<organism evidence="2 3">
    <name type="scientific">Solanum commersonii</name>
    <name type="common">Commerson's wild potato</name>
    <name type="synonym">Commerson's nightshade</name>
    <dbReference type="NCBI Taxonomy" id="4109"/>
    <lineage>
        <taxon>Eukaryota</taxon>
        <taxon>Viridiplantae</taxon>
        <taxon>Streptophyta</taxon>
        <taxon>Embryophyta</taxon>
        <taxon>Tracheophyta</taxon>
        <taxon>Spermatophyta</taxon>
        <taxon>Magnoliopsida</taxon>
        <taxon>eudicotyledons</taxon>
        <taxon>Gunneridae</taxon>
        <taxon>Pentapetalae</taxon>
        <taxon>asterids</taxon>
        <taxon>lamiids</taxon>
        <taxon>Solanales</taxon>
        <taxon>Solanaceae</taxon>
        <taxon>Solanoideae</taxon>
        <taxon>Solaneae</taxon>
        <taxon>Solanum</taxon>
    </lineage>
</organism>
<proteinExistence type="predicted"/>
<sequence length="179" mass="20335">MASYLSLFSLWDGEMVTGFCISTLIMATPTWKWHQGSRMKVVKRKRPKRVSKSPKPRDSRRSQSLSKSPKPHDSRRSKSPSKSPKLRDSRRSKSMSKSPEPRNSRRSPSRSKSPKPRNSRRSPSRSRSRSRSGTVAAGSEIESVLLCLNRAAELLVSSFPITSPDEWLLNFLAHDQNRT</sequence>
<gene>
    <name evidence="2" type="ORF">H5410_029620</name>
</gene>
<evidence type="ECO:0000313" key="3">
    <source>
        <dbReference type="Proteomes" id="UP000824120"/>
    </source>
</evidence>
<dbReference type="AlphaFoldDB" id="A0A9J5YDG2"/>
<feature type="region of interest" description="Disordered" evidence="1">
    <location>
        <begin position="33"/>
        <end position="137"/>
    </location>
</feature>
<comment type="caution">
    <text evidence="2">The sequence shown here is derived from an EMBL/GenBank/DDBJ whole genome shotgun (WGS) entry which is preliminary data.</text>
</comment>
<dbReference type="EMBL" id="JACXVP010000006">
    <property type="protein sequence ID" value="KAG5598250.1"/>
    <property type="molecule type" value="Genomic_DNA"/>
</dbReference>